<keyword evidence="2" id="KW-0813">Transport</keyword>
<dbReference type="SUPFAM" id="SSF52540">
    <property type="entry name" value="P-loop containing nucleoside triphosphate hydrolases"/>
    <property type="match status" value="1"/>
</dbReference>
<comment type="subcellular location">
    <subcellularLocation>
        <location evidence="1">Cell membrane</location>
        <topology evidence="1">Peripheral membrane protein</topology>
    </subcellularLocation>
</comment>
<evidence type="ECO:0000256" key="6">
    <source>
        <dbReference type="ARBA" id="ARBA00022840"/>
    </source>
</evidence>
<evidence type="ECO:0000256" key="8">
    <source>
        <dbReference type="ARBA" id="ARBA00023065"/>
    </source>
</evidence>
<dbReference type="Proteomes" id="UP000631791">
    <property type="component" value="Unassembled WGS sequence"/>
</dbReference>
<dbReference type="GO" id="GO:0005524">
    <property type="term" value="F:ATP binding"/>
    <property type="evidence" value="ECO:0007669"/>
    <property type="project" value="UniProtKB-KW"/>
</dbReference>
<feature type="region of interest" description="Disordered" evidence="10">
    <location>
        <begin position="262"/>
        <end position="316"/>
    </location>
</feature>
<evidence type="ECO:0000256" key="4">
    <source>
        <dbReference type="ARBA" id="ARBA00022496"/>
    </source>
</evidence>
<keyword evidence="8" id="KW-0406">Ion transport</keyword>
<accession>A0ABS0K4G9</accession>
<evidence type="ECO:0000256" key="3">
    <source>
        <dbReference type="ARBA" id="ARBA00022475"/>
    </source>
</evidence>
<evidence type="ECO:0000256" key="9">
    <source>
        <dbReference type="ARBA" id="ARBA00023136"/>
    </source>
</evidence>
<evidence type="ECO:0000256" key="7">
    <source>
        <dbReference type="ARBA" id="ARBA00023004"/>
    </source>
</evidence>
<dbReference type="InterPro" id="IPR027417">
    <property type="entry name" value="P-loop_NTPase"/>
</dbReference>
<keyword evidence="5" id="KW-0547">Nucleotide-binding</keyword>
<evidence type="ECO:0000256" key="1">
    <source>
        <dbReference type="ARBA" id="ARBA00004202"/>
    </source>
</evidence>
<name>A0ABS0K4G9_9ACTN</name>
<keyword evidence="3" id="KW-1003">Cell membrane</keyword>
<evidence type="ECO:0000259" key="11">
    <source>
        <dbReference type="PROSITE" id="PS50893"/>
    </source>
</evidence>
<keyword evidence="6 12" id="KW-0067">ATP-binding</keyword>
<sequence length="316" mass="33186">MLSTRDLVAGYDERTVLDGLDLDLPTDAFTVIVGPNACGKSTLLRTMARLLTPRRGTVLLDGTAIRDLPTREVARRLGVLPQSPLVPEGVTVADLVGRGRQPYQRWWRQWSAEDGAAVDQAMALADVTDLADRPVDSLSGGQRQRVWIAMTLAQDTDALLLDEPTTFLDLAHQVEVLDLLHRLRSERGRTVVAVLHDLNQAARYADHLVAMRAGAVVAAGPPRDILTADLVRDVFGLACVVVPCPVTGAPLVVPAYTGGSAPAPAPAPAVRPAPASVAASADAEDPSSPTASVPDARPATGDAANPLAGSHPSKGL</sequence>
<dbReference type="SMART" id="SM00382">
    <property type="entry name" value="AAA"/>
    <property type="match status" value="1"/>
</dbReference>
<feature type="domain" description="ABC transporter" evidence="11">
    <location>
        <begin position="2"/>
        <end position="238"/>
    </location>
</feature>
<evidence type="ECO:0000313" key="13">
    <source>
        <dbReference type="Proteomes" id="UP000631791"/>
    </source>
</evidence>
<feature type="compositionally biased region" description="Low complexity" evidence="10">
    <location>
        <begin position="272"/>
        <end position="292"/>
    </location>
</feature>
<dbReference type="InterPro" id="IPR017871">
    <property type="entry name" value="ABC_transporter-like_CS"/>
</dbReference>
<dbReference type="CDD" id="cd03214">
    <property type="entry name" value="ABC_Iron-Siderophores_B12_Hemin"/>
    <property type="match status" value="1"/>
</dbReference>
<proteinExistence type="predicted"/>
<dbReference type="PANTHER" id="PTHR42771">
    <property type="entry name" value="IRON(3+)-HYDROXAMATE IMPORT ATP-BINDING PROTEIN FHUC"/>
    <property type="match status" value="1"/>
</dbReference>
<dbReference type="InterPro" id="IPR003439">
    <property type="entry name" value="ABC_transporter-like_ATP-bd"/>
</dbReference>
<protein>
    <submittedName>
        <fullName evidence="12">Iron complex transport system ATP-binding protein</fullName>
    </submittedName>
</protein>
<evidence type="ECO:0000256" key="10">
    <source>
        <dbReference type="SAM" id="MobiDB-lite"/>
    </source>
</evidence>
<dbReference type="Gene3D" id="3.40.50.300">
    <property type="entry name" value="P-loop containing nucleotide triphosphate hydrolases"/>
    <property type="match status" value="1"/>
</dbReference>
<keyword evidence="13" id="KW-1185">Reference proteome</keyword>
<dbReference type="InterPro" id="IPR003593">
    <property type="entry name" value="AAA+_ATPase"/>
</dbReference>
<keyword evidence="9" id="KW-0472">Membrane</keyword>
<dbReference type="InterPro" id="IPR051535">
    <property type="entry name" value="Siderophore_ABC-ATPase"/>
</dbReference>
<evidence type="ECO:0000256" key="5">
    <source>
        <dbReference type="ARBA" id="ARBA00022741"/>
    </source>
</evidence>
<dbReference type="RefSeq" id="WP_196922125.1">
    <property type="nucleotide sequence ID" value="NZ_JADOTY010000001.1"/>
</dbReference>
<dbReference type="PROSITE" id="PS00211">
    <property type="entry name" value="ABC_TRANSPORTER_1"/>
    <property type="match status" value="1"/>
</dbReference>
<evidence type="ECO:0000313" key="12">
    <source>
        <dbReference type="EMBL" id="MBG6103521.1"/>
    </source>
</evidence>
<keyword evidence="4" id="KW-0410">Iron transport</keyword>
<organism evidence="12 13">
    <name type="scientific">Micromonospora vinacea</name>
    <dbReference type="NCBI Taxonomy" id="709878"/>
    <lineage>
        <taxon>Bacteria</taxon>
        <taxon>Bacillati</taxon>
        <taxon>Actinomycetota</taxon>
        <taxon>Actinomycetes</taxon>
        <taxon>Micromonosporales</taxon>
        <taxon>Micromonosporaceae</taxon>
        <taxon>Micromonospora</taxon>
    </lineage>
</organism>
<comment type="caution">
    <text evidence="12">The sequence shown here is derived from an EMBL/GenBank/DDBJ whole genome shotgun (WGS) entry which is preliminary data.</text>
</comment>
<dbReference type="Pfam" id="PF00005">
    <property type="entry name" value="ABC_tran"/>
    <property type="match status" value="1"/>
</dbReference>
<gene>
    <name evidence="12" type="ORF">IW249_003935</name>
</gene>
<dbReference type="PANTHER" id="PTHR42771:SF2">
    <property type="entry name" value="IRON(3+)-HYDROXAMATE IMPORT ATP-BINDING PROTEIN FHUC"/>
    <property type="match status" value="1"/>
</dbReference>
<evidence type="ECO:0000256" key="2">
    <source>
        <dbReference type="ARBA" id="ARBA00022448"/>
    </source>
</evidence>
<dbReference type="EMBL" id="JADOTY010000001">
    <property type="protein sequence ID" value="MBG6103521.1"/>
    <property type="molecule type" value="Genomic_DNA"/>
</dbReference>
<keyword evidence="7" id="KW-0408">Iron</keyword>
<reference evidence="12 13" key="1">
    <citation type="submission" date="2020-11" db="EMBL/GenBank/DDBJ databases">
        <title>Sequencing the genomes of 1000 actinobacteria strains.</title>
        <authorList>
            <person name="Klenk H.-P."/>
        </authorList>
    </citation>
    <scope>NUCLEOTIDE SEQUENCE [LARGE SCALE GENOMIC DNA]</scope>
    <source>
        <strain evidence="12 13">DSM 101695</strain>
    </source>
</reference>
<dbReference type="PROSITE" id="PS50893">
    <property type="entry name" value="ABC_TRANSPORTER_2"/>
    <property type="match status" value="1"/>
</dbReference>